<dbReference type="EMBL" id="UGOD01000001">
    <property type="protein sequence ID" value="STX52372.1"/>
    <property type="molecule type" value="Genomic_DNA"/>
</dbReference>
<dbReference type="Proteomes" id="UP000254794">
    <property type="component" value="Unassembled WGS sequence"/>
</dbReference>
<reference evidence="1 2" key="1">
    <citation type="submission" date="2018-06" db="EMBL/GenBank/DDBJ databases">
        <authorList>
            <consortium name="Pathogen Informatics"/>
            <person name="Doyle S."/>
        </authorList>
    </citation>
    <scope>NUCLEOTIDE SEQUENCE [LARGE SCALE GENOMIC DNA]</scope>
    <source>
        <strain evidence="1 2">NCTC13316</strain>
    </source>
</reference>
<evidence type="ECO:0000313" key="1">
    <source>
        <dbReference type="EMBL" id="STX52372.1"/>
    </source>
</evidence>
<protein>
    <submittedName>
        <fullName evidence="1">Predicted phosphotransferase related to Ser/Thr protein kinases</fullName>
    </submittedName>
</protein>
<keyword evidence="1" id="KW-0808">Transferase</keyword>
<sequence>MTNHLAIIQWAEDYLISNGYFLIAKPEIIQETPWSNVICLLTSHGKVYLKQPAPLLANEANIIELLAYECRASVPHIIAKNSNLHCFLMNDTGLTLRNHINKENKTELLCKAIKHFTAFQRSTENKIELLFNLKLPDWRLKQLPNLYEKIINDKEFLKADSMEEKELDKLNYLGPLITEQVHELSQYGIYETLVQPDFNTNNILINPNTQQFTIIDLGELAISHPFFSLHNFLHQATLHHHVKEHDHVWNKMLEACIANWLDLWPKAKLLQGYKLSRILWPIYFACANYHFMHCVDMLALNTWYAKKPNRLACAFREYLAAMHSAKFL</sequence>
<proteinExistence type="predicted"/>
<gene>
    <name evidence="1" type="ORF">NCTC13316_02485</name>
</gene>
<evidence type="ECO:0000313" key="2">
    <source>
        <dbReference type="Proteomes" id="UP000254794"/>
    </source>
</evidence>
<organism evidence="1 2">
    <name type="scientific">Legionella busanensis</name>
    <dbReference type="NCBI Taxonomy" id="190655"/>
    <lineage>
        <taxon>Bacteria</taxon>
        <taxon>Pseudomonadati</taxon>
        <taxon>Pseudomonadota</taxon>
        <taxon>Gammaproteobacteria</taxon>
        <taxon>Legionellales</taxon>
        <taxon>Legionellaceae</taxon>
        <taxon>Legionella</taxon>
    </lineage>
</organism>
<keyword evidence="1" id="KW-0418">Kinase</keyword>
<dbReference type="SUPFAM" id="SSF56112">
    <property type="entry name" value="Protein kinase-like (PK-like)"/>
    <property type="match status" value="1"/>
</dbReference>
<dbReference type="RefSeq" id="WP_115331936.1">
    <property type="nucleotide sequence ID" value="NZ_CAAAHP010000006.1"/>
</dbReference>
<keyword evidence="2" id="KW-1185">Reference proteome</keyword>
<dbReference type="OrthoDB" id="6255775at2"/>
<dbReference type="GO" id="GO:0016301">
    <property type="term" value="F:kinase activity"/>
    <property type="evidence" value="ECO:0007669"/>
    <property type="project" value="UniProtKB-KW"/>
</dbReference>
<dbReference type="Gene3D" id="3.90.1200.10">
    <property type="match status" value="1"/>
</dbReference>
<dbReference type="InterPro" id="IPR011009">
    <property type="entry name" value="Kinase-like_dom_sf"/>
</dbReference>
<dbReference type="AlphaFoldDB" id="A0A378JVY4"/>
<accession>A0A378JVY4</accession>
<name>A0A378JVY4_9GAMM</name>